<dbReference type="PANTHER" id="PTHR46869">
    <property type="entry name" value="C2H2-LIKE ZINC FINGER PROTEIN"/>
    <property type="match status" value="1"/>
</dbReference>
<reference evidence="4 5" key="1">
    <citation type="submission" date="2024-12" db="EMBL/GenBank/DDBJ databases">
        <title>The unique morphological basis and parallel evolutionary history of personate flowers in Penstemon.</title>
        <authorList>
            <person name="Depatie T.H."/>
            <person name="Wessinger C.A."/>
        </authorList>
    </citation>
    <scope>NUCLEOTIDE SEQUENCE [LARGE SCALE GENOMIC DNA]</scope>
    <source>
        <strain evidence="4">WTNN_2</strain>
        <tissue evidence="4">Leaf</tissue>
    </source>
</reference>
<dbReference type="PROSITE" id="PS00028">
    <property type="entry name" value="ZINC_FINGER_C2H2_1"/>
    <property type="match status" value="4"/>
</dbReference>
<feature type="region of interest" description="Disordered" evidence="2">
    <location>
        <begin position="432"/>
        <end position="476"/>
    </location>
</feature>
<feature type="domain" description="C2H2-type" evidence="3">
    <location>
        <begin position="109"/>
        <end position="136"/>
    </location>
</feature>
<keyword evidence="1" id="KW-0862">Zinc</keyword>
<evidence type="ECO:0000256" key="1">
    <source>
        <dbReference type="PROSITE-ProRule" id="PRU00042"/>
    </source>
</evidence>
<feature type="compositionally biased region" description="Basic residues" evidence="2">
    <location>
        <begin position="167"/>
        <end position="182"/>
    </location>
</feature>
<organism evidence="4 5">
    <name type="scientific">Penstemon smallii</name>
    <dbReference type="NCBI Taxonomy" id="265156"/>
    <lineage>
        <taxon>Eukaryota</taxon>
        <taxon>Viridiplantae</taxon>
        <taxon>Streptophyta</taxon>
        <taxon>Embryophyta</taxon>
        <taxon>Tracheophyta</taxon>
        <taxon>Spermatophyta</taxon>
        <taxon>Magnoliopsida</taxon>
        <taxon>eudicotyledons</taxon>
        <taxon>Gunneridae</taxon>
        <taxon>Pentapetalae</taxon>
        <taxon>asterids</taxon>
        <taxon>lamiids</taxon>
        <taxon>Lamiales</taxon>
        <taxon>Plantaginaceae</taxon>
        <taxon>Cheloneae</taxon>
        <taxon>Penstemon</taxon>
    </lineage>
</organism>
<name>A0ABD3T153_9LAMI</name>
<feature type="domain" description="C2H2-type" evidence="3">
    <location>
        <begin position="397"/>
        <end position="424"/>
    </location>
</feature>
<protein>
    <recommendedName>
        <fullName evidence="3">C2H2-type domain-containing protein</fullName>
    </recommendedName>
</protein>
<proteinExistence type="predicted"/>
<dbReference type="InterPro" id="IPR036236">
    <property type="entry name" value="Znf_C2H2_sf"/>
</dbReference>
<dbReference type="GO" id="GO:0008270">
    <property type="term" value="F:zinc ion binding"/>
    <property type="evidence" value="ECO:0007669"/>
    <property type="project" value="UniProtKB-KW"/>
</dbReference>
<gene>
    <name evidence="4" type="ORF">ACJIZ3_019433</name>
</gene>
<feature type="domain" description="C2H2-type" evidence="3">
    <location>
        <begin position="480"/>
        <end position="502"/>
    </location>
</feature>
<evidence type="ECO:0000259" key="3">
    <source>
        <dbReference type="PROSITE" id="PS50157"/>
    </source>
</evidence>
<evidence type="ECO:0000313" key="4">
    <source>
        <dbReference type="EMBL" id="KAL3830631.1"/>
    </source>
</evidence>
<keyword evidence="1" id="KW-0863">Zinc-finger</keyword>
<comment type="caution">
    <text evidence="4">The sequence shown here is derived from an EMBL/GenBank/DDBJ whole genome shotgun (WGS) entry which is preliminary data.</text>
</comment>
<evidence type="ECO:0000256" key="2">
    <source>
        <dbReference type="SAM" id="MobiDB-lite"/>
    </source>
</evidence>
<dbReference type="Proteomes" id="UP001634393">
    <property type="component" value="Unassembled WGS sequence"/>
</dbReference>
<keyword evidence="1" id="KW-0479">Metal-binding</keyword>
<dbReference type="Pfam" id="PF13912">
    <property type="entry name" value="zf-C2H2_6"/>
    <property type="match status" value="4"/>
</dbReference>
<accession>A0ABD3T153</accession>
<sequence length="548" mass="60920">MMDEDQELKFVCKFCYKKFPCGKALGGHIRSHVVSNSAEFEEKVAANLKRNLSFGGYGGGGGGAPPPASFFKESKLGEFGNGQTSYVLRENPRKTWRAVDSNLPLPQERFCKQCGKGFQSLKALCGHMACHSEKDRGLKDDHSWTSENQKLVLDSCSDTEEAEERRLRTRSSSKSNKYKKVMVKSPTNNNGGSSSVSEIDGLDQEEVARCLIMLSKDSGNRGGGGGGVNSVVESSDNNSVVLETKSSSIDMRIGKMGSLNFLCNEEGTPKVKKIEDMKLKGRPFDDEIAQVENSDSGYFLDECGKAESDVSVDGFRKNLAFFESKKPLMSVKGKAKEYGFETKKGLIKIKNFKTEYDDSGTASNFAGIESRKRKHSSENPELWNEVCNNNAEKRSKYECFNCKRSFKSYQALGGHRPCHKRTNSFYDSKYESGENSLDNDDDDPIDFRTKGNVLQSTSKSKSKAKVSSDKKTKGKKNKEHICPFCDRVFKNGQALGGHKRSHFIGGHVETSNHHPQMKPELPDLLDLNLPAPEEDEEEDDGGAQFFPW</sequence>
<dbReference type="SMART" id="SM00355">
    <property type="entry name" value="ZnF_C2H2"/>
    <property type="match status" value="4"/>
</dbReference>
<dbReference type="EMBL" id="JBJXBP010000005">
    <property type="protein sequence ID" value="KAL3830631.1"/>
    <property type="molecule type" value="Genomic_DNA"/>
</dbReference>
<feature type="region of interest" description="Disordered" evidence="2">
    <location>
        <begin position="155"/>
        <end position="198"/>
    </location>
</feature>
<dbReference type="SUPFAM" id="SSF57667">
    <property type="entry name" value="beta-beta-alpha zinc fingers"/>
    <property type="match status" value="1"/>
</dbReference>
<feature type="compositionally biased region" description="Polar residues" evidence="2">
    <location>
        <begin position="185"/>
        <end position="197"/>
    </location>
</feature>
<feature type="domain" description="C2H2-type" evidence="3">
    <location>
        <begin position="10"/>
        <end position="37"/>
    </location>
</feature>
<dbReference type="AlphaFoldDB" id="A0ABD3T153"/>
<dbReference type="PROSITE" id="PS50157">
    <property type="entry name" value="ZINC_FINGER_C2H2_2"/>
    <property type="match status" value="4"/>
</dbReference>
<keyword evidence="5" id="KW-1185">Reference proteome</keyword>
<dbReference type="InterPro" id="IPR013087">
    <property type="entry name" value="Znf_C2H2_type"/>
</dbReference>
<evidence type="ECO:0000313" key="5">
    <source>
        <dbReference type="Proteomes" id="UP001634393"/>
    </source>
</evidence>
<dbReference type="PANTHER" id="PTHR46869:SF1">
    <property type="entry name" value="C2H2-LIKE ZINC FINGER PROTEIN"/>
    <property type="match status" value="1"/>
</dbReference>